<dbReference type="InterPro" id="IPR001611">
    <property type="entry name" value="Leu-rich_rpt"/>
</dbReference>
<evidence type="ECO:0000256" key="1">
    <source>
        <dbReference type="ARBA" id="ARBA00004613"/>
    </source>
</evidence>
<dbReference type="InterPro" id="IPR032675">
    <property type="entry name" value="LRR_dom_sf"/>
</dbReference>
<comment type="subcellular location">
    <subcellularLocation>
        <location evidence="1">Secreted</location>
    </subcellularLocation>
</comment>
<feature type="region of interest" description="Disordered" evidence="5">
    <location>
        <begin position="408"/>
        <end position="452"/>
    </location>
</feature>
<evidence type="ECO:0000256" key="5">
    <source>
        <dbReference type="SAM" id="MobiDB-lite"/>
    </source>
</evidence>
<dbReference type="RefSeq" id="XP_039126816.1">
    <property type="nucleotide sequence ID" value="XM_039270882.1"/>
</dbReference>
<protein>
    <submittedName>
        <fullName evidence="8">LOW QUALITY PROTEIN: uncharacterized protein At4g06744-like</fullName>
    </submittedName>
</protein>
<feature type="chain" id="PRO_5044294931" evidence="6">
    <location>
        <begin position="23"/>
        <end position="452"/>
    </location>
</feature>
<dbReference type="Pfam" id="PF00560">
    <property type="entry name" value="LRR_1"/>
    <property type="match status" value="2"/>
</dbReference>
<feature type="signal peptide" evidence="6">
    <location>
        <begin position="1"/>
        <end position="22"/>
    </location>
</feature>
<keyword evidence="3 6" id="KW-0732">Signal</keyword>
<sequence length="452" mass="49540">MTPISILLLLLLLFQALTPSISLNISIGTGPGISIGIGTGTPSPSPSPPNSCSCNEPQPSDFPNLKQYYAYLVIQRFKQTITSDPLNITSTWTGFLPCTYKGFYCASPPYSPQTPTIFSIDFNNFHLSAPTLSGFIDNLPDLSLFHANSNFFSGNLPNLTSLPYFYEFDISNNKFSGPFPSTSLLPLSQLTFLDLRYNQFSGTVPSFLFSKDLDVLFLNNNLFGQTLPQNLGNSPVAYLTLANNGFTGTIPASLCNAADTLAEVLFLHNKLSGCLPYQIGLLRIATVFDAGDNLLTGPIPWSFACLQSIEQLNLANNYLYGRVPDVVCRLAKFGHLANFSLSGNYFTSLGISCWPLIKSGELDVRRNCIPGLPEQRTVEECAWFFMKPKFCPLSIHIPCSLHSGHGSDHHDGGDLVRPSPPFRSVPGRRMVEKKRPSPASYVSYSALAKKDN</sequence>
<dbReference type="Proteomes" id="UP001515500">
    <property type="component" value="Chromosome 6"/>
</dbReference>
<evidence type="ECO:0000256" key="4">
    <source>
        <dbReference type="ARBA" id="ARBA00022737"/>
    </source>
</evidence>
<evidence type="ECO:0000313" key="8">
    <source>
        <dbReference type="RefSeq" id="XP_039126816.1"/>
    </source>
</evidence>
<name>A0AB40BHT3_DIOCR</name>
<dbReference type="SUPFAM" id="SSF52058">
    <property type="entry name" value="L domain-like"/>
    <property type="match status" value="1"/>
</dbReference>
<dbReference type="Gene3D" id="3.80.10.10">
    <property type="entry name" value="Ribonuclease Inhibitor"/>
    <property type="match status" value="1"/>
</dbReference>
<evidence type="ECO:0000256" key="2">
    <source>
        <dbReference type="ARBA" id="ARBA00022525"/>
    </source>
</evidence>
<accession>A0AB40BHT3</accession>
<dbReference type="PANTHER" id="PTHR32093:SF128">
    <property type="entry name" value="LEUCINE-RICH REPEAT-CONTAINING N-TERMINAL PLANT-TYPE DOMAIN-CONTAINING PROTEIN"/>
    <property type="match status" value="1"/>
</dbReference>
<dbReference type="AlphaFoldDB" id="A0AB40BHT3"/>
<reference evidence="8" key="1">
    <citation type="submission" date="2025-08" db="UniProtKB">
        <authorList>
            <consortium name="RefSeq"/>
        </authorList>
    </citation>
    <scope>IDENTIFICATION</scope>
</reference>
<evidence type="ECO:0000313" key="7">
    <source>
        <dbReference type="Proteomes" id="UP001515500"/>
    </source>
</evidence>
<keyword evidence="7" id="KW-1185">Reference proteome</keyword>
<dbReference type="GO" id="GO:0005576">
    <property type="term" value="C:extracellular region"/>
    <property type="evidence" value="ECO:0007669"/>
    <property type="project" value="UniProtKB-SubCell"/>
</dbReference>
<dbReference type="GeneID" id="120262962"/>
<dbReference type="PANTHER" id="PTHR32093">
    <property type="entry name" value="LEUCINE-RICH REPEAT EXTENSIN-LIKE PROTEIN 3-RELATED"/>
    <property type="match status" value="1"/>
</dbReference>
<proteinExistence type="predicted"/>
<organism evidence="7 8">
    <name type="scientific">Dioscorea cayennensis subsp. rotundata</name>
    <name type="common">White Guinea yam</name>
    <name type="synonym">Dioscorea rotundata</name>
    <dbReference type="NCBI Taxonomy" id="55577"/>
    <lineage>
        <taxon>Eukaryota</taxon>
        <taxon>Viridiplantae</taxon>
        <taxon>Streptophyta</taxon>
        <taxon>Embryophyta</taxon>
        <taxon>Tracheophyta</taxon>
        <taxon>Spermatophyta</taxon>
        <taxon>Magnoliopsida</taxon>
        <taxon>Liliopsida</taxon>
        <taxon>Dioscoreales</taxon>
        <taxon>Dioscoreaceae</taxon>
        <taxon>Dioscorea</taxon>
    </lineage>
</organism>
<dbReference type="InterPro" id="IPR051582">
    <property type="entry name" value="LRR_extensin-like_regulator"/>
</dbReference>
<keyword evidence="4" id="KW-0677">Repeat</keyword>
<keyword evidence="2" id="KW-0964">Secreted</keyword>
<feature type="region of interest" description="Disordered" evidence="5">
    <location>
        <begin position="37"/>
        <end position="57"/>
    </location>
</feature>
<evidence type="ECO:0000256" key="3">
    <source>
        <dbReference type="ARBA" id="ARBA00022729"/>
    </source>
</evidence>
<gene>
    <name evidence="8" type="primary">LOC120262962</name>
</gene>
<evidence type="ECO:0000256" key="6">
    <source>
        <dbReference type="SAM" id="SignalP"/>
    </source>
</evidence>